<evidence type="ECO:0000256" key="1">
    <source>
        <dbReference type="ARBA" id="ARBA00023125"/>
    </source>
</evidence>
<comment type="caution">
    <text evidence="4">The sequence shown here is derived from an EMBL/GenBank/DDBJ whole genome shotgun (WGS) entry which is preliminary data.</text>
</comment>
<evidence type="ECO:0000313" key="5">
    <source>
        <dbReference type="Proteomes" id="UP000315303"/>
    </source>
</evidence>
<dbReference type="GO" id="GO:0003677">
    <property type="term" value="F:DNA binding"/>
    <property type="evidence" value="ECO:0007669"/>
    <property type="project" value="UniProtKB-UniRule"/>
</dbReference>
<proteinExistence type="predicted"/>
<evidence type="ECO:0000256" key="2">
    <source>
        <dbReference type="PROSITE-ProRule" id="PRU00335"/>
    </source>
</evidence>
<dbReference type="PROSITE" id="PS50977">
    <property type="entry name" value="HTH_TETR_2"/>
    <property type="match status" value="1"/>
</dbReference>
<dbReference type="OrthoDB" id="63332at2"/>
<dbReference type="SUPFAM" id="SSF46689">
    <property type="entry name" value="Homeodomain-like"/>
    <property type="match status" value="1"/>
</dbReference>
<feature type="DNA-binding region" description="H-T-H motif" evidence="2">
    <location>
        <begin position="35"/>
        <end position="54"/>
    </location>
</feature>
<keyword evidence="1 2" id="KW-0238">DNA-binding</keyword>
<dbReference type="EMBL" id="SAWY01000021">
    <property type="protein sequence ID" value="TPH14707.1"/>
    <property type="molecule type" value="Genomic_DNA"/>
</dbReference>
<name>A0A502L2Y4_9GAMM</name>
<dbReference type="RefSeq" id="WP_140603719.1">
    <property type="nucleotide sequence ID" value="NZ_SAWY01000021.1"/>
</dbReference>
<feature type="domain" description="HTH tetR-type" evidence="3">
    <location>
        <begin position="12"/>
        <end position="72"/>
    </location>
</feature>
<dbReference type="Gene3D" id="1.10.357.10">
    <property type="entry name" value="Tetracycline Repressor, domain 2"/>
    <property type="match status" value="1"/>
</dbReference>
<organism evidence="4 5">
    <name type="scientific">Litorilituus lipolyticus</name>
    <dbReference type="NCBI Taxonomy" id="2491017"/>
    <lineage>
        <taxon>Bacteria</taxon>
        <taxon>Pseudomonadati</taxon>
        <taxon>Pseudomonadota</taxon>
        <taxon>Gammaproteobacteria</taxon>
        <taxon>Alteromonadales</taxon>
        <taxon>Colwelliaceae</taxon>
        <taxon>Litorilituus</taxon>
    </lineage>
</organism>
<accession>A0A502L2Y4</accession>
<evidence type="ECO:0000259" key="3">
    <source>
        <dbReference type="PROSITE" id="PS50977"/>
    </source>
</evidence>
<dbReference type="InterPro" id="IPR009057">
    <property type="entry name" value="Homeodomain-like_sf"/>
</dbReference>
<dbReference type="Pfam" id="PF00440">
    <property type="entry name" value="TetR_N"/>
    <property type="match status" value="1"/>
</dbReference>
<dbReference type="InterPro" id="IPR001647">
    <property type="entry name" value="HTH_TetR"/>
</dbReference>
<evidence type="ECO:0000313" key="4">
    <source>
        <dbReference type="EMBL" id="TPH14707.1"/>
    </source>
</evidence>
<dbReference type="Proteomes" id="UP000315303">
    <property type="component" value="Unassembled WGS sequence"/>
</dbReference>
<reference evidence="4 5" key="1">
    <citation type="submission" date="2019-01" db="EMBL/GenBank/DDBJ databases">
        <title>Litorilituus lipolytica sp. nov., isolated from intertidal sand of the Yellow Sea in China.</title>
        <authorList>
            <person name="Liu A."/>
        </authorList>
    </citation>
    <scope>NUCLEOTIDE SEQUENCE [LARGE SCALE GENOMIC DNA]</scope>
    <source>
        <strain evidence="4 5">RZ04</strain>
    </source>
</reference>
<keyword evidence="5" id="KW-1185">Reference proteome</keyword>
<dbReference type="AlphaFoldDB" id="A0A502L2Y4"/>
<dbReference type="PRINTS" id="PR00455">
    <property type="entry name" value="HTHTETR"/>
</dbReference>
<protein>
    <submittedName>
        <fullName evidence="4">TetR/AcrR family transcriptional regulator</fullName>
    </submittedName>
</protein>
<sequence length="250" mass="28540">MTPRILDEAALQAREEHIIDEAIKLIALLGIENLTMDKVVAKVPYSKGTVYKHFIGKEDLLLAISNRAVKLLSGLFLRAFQFEGCTRERMLLSNFSYLLYAILYPELFQTEICAKAPNVIGKSSEARIKEQEKLEIKLMGAIFGIVEEAIADKSLLLPEYMDIQQLCFANWSMAYGTIALLSGEVEQCSGRTNLIVERELFNQCNLLFDGLQWKPLTKEKKHCSELRKTIEQVYPNELMLIKEKGRELNF</sequence>
<gene>
    <name evidence="4" type="ORF">EPA86_11500</name>
</gene>